<reference evidence="1 2" key="1">
    <citation type="submission" date="2020-03" db="EMBL/GenBank/DDBJ databases">
        <title>Sequencing the genomes of 1000 actinobacteria strains.</title>
        <authorList>
            <person name="Klenk H.-P."/>
        </authorList>
    </citation>
    <scope>NUCLEOTIDE SEQUENCE [LARGE SCALE GENOMIC DNA]</scope>
    <source>
        <strain evidence="1 2">DSM 45668</strain>
    </source>
</reference>
<keyword evidence="2" id="KW-1185">Reference proteome</keyword>
<evidence type="ECO:0000313" key="1">
    <source>
        <dbReference type="EMBL" id="NIH80271.1"/>
    </source>
</evidence>
<name>A0ABX0SY80_9PSEU</name>
<protein>
    <submittedName>
        <fullName evidence="1">Uncharacterized protein</fullName>
    </submittedName>
</protein>
<evidence type="ECO:0000313" key="2">
    <source>
        <dbReference type="Proteomes" id="UP000754495"/>
    </source>
</evidence>
<gene>
    <name evidence="1" type="ORF">FHX46_002801</name>
</gene>
<comment type="caution">
    <text evidence="1">The sequence shown here is derived from an EMBL/GenBank/DDBJ whole genome shotgun (WGS) entry which is preliminary data.</text>
</comment>
<dbReference type="EMBL" id="JAANOU010000001">
    <property type="protein sequence ID" value="NIH80271.1"/>
    <property type="molecule type" value="Genomic_DNA"/>
</dbReference>
<accession>A0ABX0SY80</accession>
<sequence length="35" mass="3473">MAAEALADLGEDHLVAVQLVGTELVTSASGGHGPR</sequence>
<organism evidence="1 2">
    <name type="scientific">Amycolatopsis viridis</name>
    <dbReference type="NCBI Taxonomy" id="185678"/>
    <lineage>
        <taxon>Bacteria</taxon>
        <taxon>Bacillati</taxon>
        <taxon>Actinomycetota</taxon>
        <taxon>Actinomycetes</taxon>
        <taxon>Pseudonocardiales</taxon>
        <taxon>Pseudonocardiaceae</taxon>
        <taxon>Amycolatopsis</taxon>
    </lineage>
</organism>
<proteinExistence type="predicted"/>
<dbReference type="Proteomes" id="UP000754495">
    <property type="component" value="Unassembled WGS sequence"/>
</dbReference>